<dbReference type="InParanoid" id="F4RMZ1"/>
<dbReference type="Proteomes" id="UP000001072">
    <property type="component" value="Unassembled WGS sequence"/>
</dbReference>
<name>F4RMZ1_MELLP</name>
<dbReference type="HOGENOM" id="CLU_099514_0_0_1"/>
<dbReference type="AlphaFoldDB" id="F4RMZ1"/>
<dbReference type="EMBL" id="GL883109">
    <property type="protein sequence ID" value="EGG06202.1"/>
    <property type="molecule type" value="Genomic_DNA"/>
</dbReference>
<accession>F4RMZ1</accession>
<reference evidence="3" key="1">
    <citation type="journal article" date="2011" name="Proc. Natl. Acad. Sci. U.S.A.">
        <title>Obligate biotrophy features unraveled by the genomic analysis of rust fungi.</title>
        <authorList>
            <person name="Duplessis S."/>
            <person name="Cuomo C.A."/>
            <person name="Lin Y.-C."/>
            <person name="Aerts A."/>
            <person name="Tisserant E."/>
            <person name="Veneault-Fourrey C."/>
            <person name="Joly D.L."/>
            <person name="Hacquard S."/>
            <person name="Amselem J."/>
            <person name="Cantarel B.L."/>
            <person name="Chiu R."/>
            <person name="Coutinho P.M."/>
            <person name="Feau N."/>
            <person name="Field M."/>
            <person name="Frey P."/>
            <person name="Gelhaye E."/>
            <person name="Goldberg J."/>
            <person name="Grabherr M.G."/>
            <person name="Kodira C.D."/>
            <person name="Kohler A."/>
            <person name="Kuees U."/>
            <person name="Lindquist E.A."/>
            <person name="Lucas S.M."/>
            <person name="Mago R."/>
            <person name="Mauceli E."/>
            <person name="Morin E."/>
            <person name="Murat C."/>
            <person name="Pangilinan J.L."/>
            <person name="Park R."/>
            <person name="Pearson M."/>
            <person name="Quesneville H."/>
            <person name="Rouhier N."/>
            <person name="Sakthikumar S."/>
            <person name="Salamov A.A."/>
            <person name="Schmutz J."/>
            <person name="Selles B."/>
            <person name="Shapiro H."/>
            <person name="Tanguay P."/>
            <person name="Tuskan G.A."/>
            <person name="Henrissat B."/>
            <person name="Van de Peer Y."/>
            <person name="Rouze P."/>
            <person name="Ellis J.G."/>
            <person name="Dodds P.N."/>
            <person name="Schein J.E."/>
            <person name="Zhong S."/>
            <person name="Hamelin R.C."/>
            <person name="Grigoriev I.V."/>
            <person name="Szabo L.J."/>
            <person name="Martin F."/>
        </authorList>
    </citation>
    <scope>NUCLEOTIDE SEQUENCE [LARGE SCALE GENOMIC DNA]</scope>
    <source>
        <strain evidence="3">98AG31 / pathotype 3-4-7</strain>
    </source>
</reference>
<proteinExistence type="predicted"/>
<gene>
    <name evidence="2" type="ORF">MELLADRAFT_106886</name>
</gene>
<dbReference type="GeneID" id="18923024"/>
<evidence type="ECO:0000256" key="1">
    <source>
        <dbReference type="SAM" id="MobiDB-lite"/>
    </source>
</evidence>
<sequence length="244" mass="27235">MYCAGFRPGFDRLVKAATYAFNAATGGKLWKMQEDLTRQGNLPAIEDFFAEQFSGSSSYAFKSNAEIAANFDKLPGSNKFQCWLCKGRGFTDKAGHSNGKTHKSKVKGAEEAQRKRNIRVAGLTAEDRRMVADDVGWDALADDIHVPDAGPANEIDEANEVDMTAWLQAASPTGNESDKEDLRPFNWQNFLAPPHDDDHNSINSEEDDEEIEEIPLALENDDDEEVNKWYPFEKKEVINSLSLP</sequence>
<organism evidence="3">
    <name type="scientific">Melampsora larici-populina (strain 98AG31 / pathotype 3-4-7)</name>
    <name type="common">Poplar leaf rust fungus</name>
    <dbReference type="NCBI Taxonomy" id="747676"/>
    <lineage>
        <taxon>Eukaryota</taxon>
        <taxon>Fungi</taxon>
        <taxon>Dikarya</taxon>
        <taxon>Basidiomycota</taxon>
        <taxon>Pucciniomycotina</taxon>
        <taxon>Pucciniomycetes</taxon>
        <taxon>Pucciniales</taxon>
        <taxon>Melampsoraceae</taxon>
        <taxon>Melampsora</taxon>
    </lineage>
</organism>
<dbReference type="RefSeq" id="XP_007410440.1">
    <property type="nucleotide sequence ID" value="XM_007410378.1"/>
</dbReference>
<dbReference type="VEuPathDB" id="FungiDB:MELLADRAFT_106886"/>
<evidence type="ECO:0000313" key="3">
    <source>
        <dbReference type="Proteomes" id="UP000001072"/>
    </source>
</evidence>
<evidence type="ECO:0000313" key="2">
    <source>
        <dbReference type="EMBL" id="EGG06202.1"/>
    </source>
</evidence>
<protein>
    <submittedName>
        <fullName evidence="2">Uncharacterized protein</fullName>
    </submittedName>
</protein>
<keyword evidence="3" id="KW-1185">Reference proteome</keyword>
<feature type="region of interest" description="Disordered" evidence="1">
    <location>
        <begin position="192"/>
        <end position="211"/>
    </location>
</feature>
<dbReference type="KEGG" id="mlr:MELLADRAFT_106886"/>